<dbReference type="InterPro" id="IPR003100">
    <property type="entry name" value="PAZ_dom"/>
</dbReference>
<dbReference type="Pfam" id="PF02170">
    <property type="entry name" value="PAZ"/>
    <property type="match status" value="1"/>
</dbReference>
<dbReference type="GO" id="GO:0003723">
    <property type="term" value="F:RNA binding"/>
    <property type="evidence" value="ECO:0007669"/>
    <property type="project" value="InterPro"/>
</dbReference>
<proteinExistence type="inferred from homology"/>
<sequence length="475" mass="53759">MFLPPIGQPPVSSSLHVNETINGTNMINTSTSSSGSSTSNTMGLPGPPHMTSMPSTPPGSGIMTMLNPPLDLSPPPRPDFGREGRSIKLRANHFSIRIPPILIQHYDLNIQPDKCPKRVNREIIDTMVNKFQNIFNTQHPAFDGKRNLYTKDPLPFGRERIELEVTLPGPGEGRDRCFKVQIKWVAQVSLVSLQEALQGHGPPVPNEAVQALDVIMRHLPSMKTDRYLQEALQGHGPPVPNEAVQALDVIMRHLPSMKYTPVGRSFFSPPDVQYNPLGGGREVWFGFHQSVRPSYWRMSLNIDVSATAFYKSQPVIDFMCEVLDIRDIQDQRRPLNDAQRVKFTKEIKGLKIEITHCGNMKRKYRVCNVTRKPAQYQTFPLQLESGQTVECTVAKYFYEKHHMKLQYPHLPCLQVGQEQKHTYLPLEVCNIVPGQRCIKKLTDMQTSTMIKATARSAPDREKEINNLVSFNHIKI</sequence>
<dbReference type="AlphaFoldDB" id="A0A815UYZ8"/>
<dbReference type="SMART" id="SM00949">
    <property type="entry name" value="PAZ"/>
    <property type="match status" value="1"/>
</dbReference>
<dbReference type="InterPro" id="IPR036085">
    <property type="entry name" value="PAZ_dom_sf"/>
</dbReference>
<feature type="region of interest" description="Disordered" evidence="3">
    <location>
        <begin position="24"/>
        <end position="52"/>
    </location>
</feature>
<evidence type="ECO:0000259" key="4">
    <source>
        <dbReference type="PROSITE" id="PS50821"/>
    </source>
</evidence>
<accession>A0A815UYZ8</accession>
<dbReference type="GO" id="GO:0031047">
    <property type="term" value="P:regulatory ncRNA-mediated gene silencing"/>
    <property type="evidence" value="ECO:0007669"/>
    <property type="project" value="UniProtKB-KW"/>
</dbReference>
<protein>
    <recommendedName>
        <fullName evidence="4">PAZ domain-containing protein</fullName>
    </recommendedName>
</protein>
<dbReference type="Proteomes" id="UP000663845">
    <property type="component" value="Unassembled WGS sequence"/>
</dbReference>
<dbReference type="Pfam" id="PF08699">
    <property type="entry name" value="ArgoL1"/>
    <property type="match status" value="1"/>
</dbReference>
<evidence type="ECO:0000256" key="2">
    <source>
        <dbReference type="ARBA" id="ARBA00023158"/>
    </source>
</evidence>
<feature type="compositionally biased region" description="Low complexity" evidence="3">
    <location>
        <begin position="24"/>
        <end position="42"/>
    </location>
</feature>
<dbReference type="FunFam" id="2.170.260.10:FF:000001">
    <property type="entry name" value="Protein argonaute-2"/>
    <property type="match status" value="1"/>
</dbReference>
<dbReference type="InterPro" id="IPR014811">
    <property type="entry name" value="ArgoL1"/>
</dbReference>
<evidence type="ECO:0000256" key="3">
    <source>
        <dbReference type="SAM" id="MobiDB-lite"/>
    </source>
</evidence>
<dbReference type="EMBL" id="CAJNOG010003102">
    <property type="protein sequence ID" value="CAF1525440.1"/>
    <property type="molecule type" value="Genomic_DNA"/>
</dbReference>
<reference evidence="5" key="1">
    <citation type="submission" date="2021-02" db="EMBL/GenBank/DDBJ databases">
        <authorList>
            <person name="Nowell W R."/>
        </authorList>
    </citation>
    <scope>NUCLEOTIDE SEQUENCE</scope>
</reference>
<keyword evidence="2" id="KW-0943">RNA-mediated gene silencing</keyword>
<organism evidence="5 6">
    <name type="scientific">Adineta steineri</name>
    <dbReference type="NCBI Taxonomy" id="433720"/>
    <lineage>
        <taxon>Eukaryota</taxon>
        <taxon>Metazoa</taxon>
        <taxon>Spiralia</taxon>
        <taxon>Gnathifera</taxon>
        <taxon>Rotifera</taxon>
        <taxon>Eurotatoria</taxon>
        <taxon>Bdelloidea</taxon>
        <taxon>Adinetida</taxon>
        <taxon>Adinetidae</taxon>
        <taxon>Adineta</taxon>
    </lineage>
</organism>
<dbReference type="PROSITE" id="PS50821">
    <property type="entry name" value="PAZ"/>
    <property type="match status" value="1"/>
</dbReference>
<dbReference type="SMART" id="SM01163">
    <property type="entry name" value="DUF1785"/>
    <property type="match status" value="1"/>
</dbReference>
<name>A0A815UYZ8_9BILA</name>
<comment type="similarity">
    <text evidence="1">Belongs to the argonaute family. Ago subfamily.</text>
</comment>
<evidence type="ECO:0000256" key="1">
    <source>
        <dbReference type="ARBA" id="ARBA00008201"/>
    </source>
</evidence>
<feature type="domain" description="PAZ" evidence="4">
    <location>
        <begin position="314"/>
        <end position="433"/>
    </location>
</feature>
<dbReference type="SUPFAM" id="SSF101690">
    <property type="entry name" value="PAZ domain"/>
    <property type="match status" value="1"/>
</dbReference>
<dbReference type="Gene3D" id="2.170.260.10">
    <property type="entry name" value="paz domain"/>
    <property type="match status" value="1"/>
</dbReference>
<dbReference type="Pfam" id="PF16486">
    <property type="entry name" value="ArgoN"/>
    <property type="match status" value="1"/>
</dbReference>
<comment type="caution">
    <text evidence="5">The sequence shown here is derived from an EMBL/GenBank/DDBJ whole genome shotgun (WGS) entry which is preliminary data.</text>
</comment>
<evidence type="ECO:0000313" key="5">
    <source>
        <dbReference type="EMBL" id="CAF1525440.1"/>
    </source>
</evidence>
<evidence type="ECO:0000313" key="6">
    <source>
        <dbReference type="Proteomes" id="UP000663845"/>
    </source>
</evidence>
<dbReference type="InterPro" id="IPR032474">
    <property type="entry name" value="Argonaute_N"/>
</dbReference>
<dbReference type="CDD" id="cd02846">
    <property type="entry name" value="PAZ_argonaute_like"/>
    <property type="match status" value="1"/>
</dbReference>
<dbReference type="PANTHER" id="PTHR22891">
    <property type="entry name" value="EUKARYOTIC TRANSLATION INITIATION FACTOR 2C"/>
    <property type="match status" value="1"/>
</dbReference>
<gene>
    <name evidence="5" type="ORF">JYZ213_LOCUS44820</name>
</gene>